<gene>
    <name evidence="4" type="ORF">OUY22_30385</name>
</gene>
<dbReference type="PANTHER" id="PTHR22946">
    <property type="entry name" value="DIENELACTONE HYDROLASE DOMAIN-CONTAINING PROTEIN-RELATED"/>
    <property type="match status" value="1"/>
</dbReference>
<evidence type="ECO:0000259" key="3">
    <source>
        <dbReference type="Pfam" id="PF02129"/>
    </source>
</evidence>
<dbReference type="Proteomes" id="UP001144036">
    <property type="component" value="Unassembled WGS sequence"/>
</dbReference>
<dbReference type="EMBL" id="JAPNNL010000175">
    <property type="protein sequence ID" value="MDA0637738.1"/>
    <property type="molecule type" value="Genomic_DNA"/>
</dbReference>
<dbReference type="PANTHER" id="PTHR22946:SF9">
    <property type="entry name" value="POLYKETIDE TRANSFERASE AF380"/>
    <property type="match status" value="1"/>
</dbReference>
<protein>
    <submittedName>
        <fullName evidence="4">Alpha/beta fold hydrolase</fullName>
    </submittedName>
</protein>
<dbReference type="PRINTS" id="PR00111">
    <property type="entry name" value="ABHYDROLASE"/>
</dbReference>
<dbReference type="Pfam" id="PF02129">
    <property type="entry name" value="Peptidase_S15"/>
    <property type="match status" value="1"/>
</dbReference>
<evidence type="ECO:0000256" key="2">
    <source>
        <dbReference type="ARBA" id="ARBA00038115"/>
    </source>
</evidence>
<evidence type="ECO:0000256" key="1">
    <source>
        <dbReference type="ARBA" id="ARBA00022801"/>
    </source>
</evidence>
<sequence>MIVSVDNEIRLDLPDGPRVDAEIVHFYSDGLRLRGVLVTPRERAGAMPALVAGQGWSGAVNFRVLPLAGRLARRGYAVLALDHRGFGGSEGARLRCDPYEQVRDVSNAATYLAGRPEIDGSALGVMGASFGGAIAIAAAAADERLRACVALVPLADGRRWLRDLHTDLHGPEAWAAFLDRIARDEAERARTGAGERVPLGTLMPLPPSPAADAEAALMAATYPEGYPLENARLALDFSPERLVPAIAPRALCLITTSDDTVIPAEHALALHARAGEPKVLHLLPHGGHGGPMGELADTTADLAGAFLAEHLPSGTAS</sequence>
<dbReference type="InterPro" id="IPR000073">
    <property type="entry name" value="AB_hydrolase_1"/>
</dbReference>
<dbReference type="RefSeq" id="WP_270158636.1">
    <property type="nucleotide sequence ID" value="NZ_JAPNNL010000175.1"/>
</dbReference>
<comment type="similarity">
    <text evidence="2">Belongs to the AB hydrolase superfamily. FUS2 hydrolase family.</text>
</comment>
<accession>A0ABT4SKL4</accession>
<evidence type="ECO:0000313" key="5">
    <source>
        <dbReference type="Proteomes" id="UP001144036"/>
    </source>
</evidence>
<dbReference type="Gene3D" id="3.40.50.1820">
    <property type="entry name" value="alpha/beta hydrolase"/>
    <property type="match status" value="1"/>
</dbReference>
<evidence type="ECO:0000313" key="4">
    <source>
        <dbReference type="EMBL" id="MDA0637738.1"/>
    </source>
</evidence>
<dbReference type="InterPro" id="IPR029058">
    <property type="entry name" value="AB_hydrolase_fold"/>
</dbReference>
<proteinExistence type="inferred from homology"/>
<feature type="domain" description="Xaa-Pro dipeptidyl-peptidase-like" evidence="3">
    <location>
        <begin position="29"/>
        <end position="163"/>
    </location>
</feature>
<dbReference type="InterPro" id="IPR050261">
    <property type="entry name" value="FrsA_esterase"/>
</dbReference>
<reference evidence="4" key="1">
    <citation type="submission" date="2022-11" db="EMBL/GenBank/DDBJ databases">
        <title>Nonomuraea corallina sp. nov., a new species of the genus Nonomuraea isolated from sea side sediment in Thai sea.</title>
        <authorList>
            <person name="Ngamcharungchit C."/>
            <person name="Matsumoto A."/>
            <person name="Suriyachadkun C."/>
            <person name="Panbangred W."/>
            <person name="Inahashi Y."/>
            <person name="Intra B."/>
        </authorList>
    </citation>
    <scope>NUCLEOTIDE SEQUENCE</scope>
    <source>
        <strain evidence="4">MCN248</strain>
    </source>
</reference>
<organism evidence="4 5">
    <name type="scientific">Nonomuraea corallina</name>
    <dbReference type="NCBI Taxonomy" id="2989783"/>
    <lineage>
        <taxon>Bacteria</taxon>
        <taxon>Bacillati</taxon>
        <taxon>Actinomycetota</taxon>
        <taxon>Actinomycetes</taxon>
        <taxon>Streptosporangiales</taxon>
        <taxon>Streptosporangiaceae</taxon>
        <taxon>Nonomuraea</taxon>
    </lineage>
</organism>
<dbReference type="GO" id="GO:0016787">
    <property type="term" value="F:hydrolase activity"/>
    <property type="evidence" value="ECO:0007669"/>
    <property type="project" value="UniProtKB-KW"/>
</dbReference>
<dbReference type="InterPro" id="IPR000383">
    <property type="entry name" value="Xaa-Pro-like_dom"/>
</dbReference>
<keyword evidence="1 4" id="KW-0378">Hydrolase</keyword>
<name>A0ABT4SKL4_9ACTN</name>
<keyword evidence="5" id="KW-1185">Reference proteome</keyword>
<comment type="caution">
    <text evidence="4">The sequence shown here is derived from an EMBL/GenBank/DDBJ whole genome shotgun (WGS) entry which is preliminary data.</text>
</comment>
<dbReference type="SUPFAM" id="SSF53474">
    <property type="entry name" value="alpha/beta-Hydrolases"/>
    <property type="match status" value="1"/>
</dbReference>